<comment type="caution">
    <text evidence="2">The sequence shown here is derived from an EMBL/GenBank/DDBJ whole genome shotgun (WGS) entry which is preliminary data.</text>
</comment>
<dbReference type="GO" id="GO:0004185">
    <property type="term" value="F:serine-type carboxypeptidase activity"/>
    <property type="evidence" value="ECO:0007669"/>
    <property type="project" value="InterPro"/>
</dbReference>
<dbReference type="Gene3D" id="3.40.50.1820">
    <property type="entry name" value="alpha/beta hydrolase"/>
    <property type="match status" value="1"/>
</dbReference>
<dbReference type="InterPro" id="IPR001563">
    <property type="entry name" value="Peptidase_S10"/>
</dbReference>
<dbReference type="GO" id="GO:0006508">
    <property type="term" value="P:proteolysis"/>
    <property type="evidence" value="ECO:0007669"/>
    <property type="project" value="InterPro"/>
</dbReference>
<dbReference type="EMBL" id="CAMGYJ010000010">
    <property type="protein sequence ID" value="CAI0551516.1"/>
    <property type="molecule type" value="Genomic_DNA"/>
</dbReference>
<evidence type="ECO:0000313" key="2">
    <source>
        <dbReference type="EMBL" id="CAI0551516.1"/>
    </source>
</evidence>
<dbReference type="Proteomes" id="UP001154282">
    <property type="component" value="Unassembled WGS sequence"/>
</dbReference>
<sequence length="112" mass="12126">MDLYLMSEMPAFSTTVVILILMSIYGGGAAPWERDRVGTLPGQPAAGELPFSHFSGYVELPAAGTMMPARHIFYYFVENDNSSQPAAEPPLVIWFGSGQFCSPIGYGGMLEV</sequence>
<dbReference type="AlphaFoldDB" id="A0AAV0R2L3"/>
<gene>
    <name evidence="2" type="ORF">LITE_LOCUS46011</name>
</gene>
<comment type="similarity">
    <text evidence="1">Belongs to the peptidase S10 family.</text>
</comment>
<reference evidence="2" key="1">
    <citation type="submission" date="2022-08" db="EMBL/GenBank/DDBJ databases">
        <authorList>
            <person name="Gutierrez-Valencia J."/>
        </authorList>
    </citation>
    <scope>NUCLEOTIDE SEQUENCE</scope>
</reference>
<dbReference type="Pfam" id="PF00450">
    <property type="entry name" value="Peptidase_S10"/>
    <property type="match status" value="1"/>
</dbReference>
<evidence type="ECO:0000313" key="3">
    <source>
        <dbReference type="Proteomes" id="UP001154282"/>
    </source>
</evidence>
<feature type="non-terminal residue" evidence="2">
    <location>
        <position position="112"/>
    </location>
</feature>
<dbReference type="SUPFAM" id="SSF53474">
    <property type="entry name" value="alpha/beta-Hydrolases"/>
    <property type="match status" value="1"/>
</dbReference>
<proteinExistence type="inferred from homology"/>
<protein>
    <submittedName>
        <fullName evidence="2">Uncharacterized protein</fullName>
    </submittedName>
</protein>
<accession>A0AAV0R2L3</accession>
<keyword evidence="3" id="KW-1185">Reference proteome</keyword>
<evidence type="ECO:0000256" key="1">
    <source>
        <dbReference type="ARBA" id="ARBA00009431"/>
    </source>
</evidence>
<dbReference type="InterPro" id="IPR029058">
    <property type="entry name" value="AB_hydrolase_fold"/>
</dbReference>
<name>A0AAV0R2L3_9ROSI</name>
<organism evidence="2 3">
    <name type="scientific">Linum tenue</name>
    <dbReference type="NCBI Taxonomy" id="586396"/>
    <lineage>
        <taxon>Eukaryota</taxon>
        <taxon>Viridiplantae</taxon>
        <taxon>Streptophyta</taxon>
        <taxon>Embryophyta</taxon>
        <taxon>Tracheophyta</taxon>
        <taxon>Spermatophyta</taxon>
        <taxon>Magnoliopsida</taxon>
        <taxon>eudicotyledons</taxon>
        <taxon>Gunneridae</taxon>
        <taxon>Pentapetalae</taxon>
        <taxon>rosids</taxon>
        <taxon>fabids</taxon>
        <taxon>Malpighiales</taxon>
        <taxon>Linaceae</taxon>
        <taxon>Linum</taxon>
    </lineage>
</organism>